<dbReference type="PROSITE" id="PS51995">
    <property type="entry name" value="ATLF"/>
    <property type="match status" value="1"/>
</dbReference>
<proteinExistence type="predicted"/>
<dbReference type="EMBL" id="UFQR01000022">
    <property type="protein sequence ID" value="SSW96578.1"/>
    <property type="molecule type" value="Genomic_DNA"/>
</dbReference>
<dbReference type="InterPro" id="IPR024079">
    <property type="entry name" value="MetalloPept_cat_dom_sf"/>
</dbReference>
<dbReference type="GO" id="GO:0008237">
    <property type="term" value="F:metallopeptidase activity"/>
    <property type="evidence" value="ECO:0007669"/>
    <property type="project" value="InterPro"/>
</dbReference>
<evidence type="ECO:0000256" key="1">
    <source>
        <dbReference type="ARBA" id="ARBA00004613"/>
    </source>
</evidence>
<evidence type="ECO:0000313" key="4">
    <source>
        <dbReference type="EMBL" id="SSW96578.1"/>
    </source>
</evidence>
<dbReference type="InterPro" id="IPR047568">
    <property type="entry name" value="ATLF-like_dom"/>
</dbReference>
<keyword evidence="2" id="KW-0964">Secreted</keyword>
<dbReference type="AlphaFoldDB" id="A0A3B0M8R5"/>
<evidence type="ECO:0000256" key="2">
    <source>
        <dbReference type="ARBA" id="ARBA00022525"/>
    </source>
</evidence>
<dbReference type="Gene3D" id="3.40.390.10">
    <property type="entry name" value="Collagenase (Catalytic Domain)"/>
    <property type="match status" value="1"/>
</dbReference>
<reference evidence="4" key="1">
    <citation type="submission" date="2018-04" db="EMBL/GenBank/DDBJ databases">
        <authorList>
            <person name="Go L.Y."/>
            <person name="Mitchell J.A."/>
        </authorList>
    </citation>
    <scope>NUCLEOTIDE SEQUENCE</scope>
    <source>
        <strain evidence="4">ARTV</strain>
    </source>
</reference>
<dbReference type="Pfam" id="PF07737">
    <property type="entry name" value="ATLF"/>
    <property type="match status" value="1"/>
</dbReference>
<dbReference type="SUPFAM" id="SSF55486">
    <property type="entry name" value="Metalloproteases ('zincins'), catalytic domain"/>
    <property type="match status" value="1"/>
</dbReference>
<evidence type="ECO:0000259" key="3">
    <source>
        <dbReference type="PROSITE" id="PS51995"/>
    </source>
</evidence>
<protein>
    <recommendedName>
        <fullName evidence="3">ATLF-like domain-containing protein</fullName>
    </recommendedName>
</protein>
<sequence>MLQEATTPSNQNIDKTEVINQLKKTPLNVLKKANDLGQFITVTNDNITNHPDKWSLRDQTPRGWNNGLTWKDVPGVGALGKSANYPYNGDETFIALSKDALINKWSISKNHGSINLVLHEYAHAIDRSFGEKANMGQEGLGNAGDYLSRRNSFRRARKADLGNTAPNSSYFYY</sequence>
<name>A0A3B0M8R5_9GAMM</name>
<organism evidence="4">
    <name type="scientific">Arsenophonus endosymbiont of Trialeurodes vaporariorum</name>
    <dbReference type="NCBI Taxonomy" id="235567"/>
    <lineage>
        <taxon>Bacteria</taxon>
        <taxon>Pseudomonadati</taxon>
        <taxon>Pseudomonadota</taxon>
        <taxon>Gammaproteobacteria</taxon>
        <taxon>Enterobacterales</taxon>
        <taxon>Morganellaceae</taxon>
        <taxon>Arsenophonus</taxon>
    </lineage>
</organism>
<dbReference type="GO" id="GO:0005576">
    <property type="term" value="C:extracellular region"/>
    <property type="evidence" value="ECO:0007669"/>
    <property type="project" value="UniProtKB-SubCell"/>
</dbReference>
<comment type="subcellular location">
    <subcellularLocation>
        <location evidence="1">Secreted</location>
    </subcellularLocation>
</comment>
<dbReference type="InterPro" id="IPR014781">
    <property type="entry name" value="Anthrax_toxin_lethal/edema_N/C"/>
</dbReference>
<gene>
    <name evidence="4" type="ORF">ARTV_3055</name>
</gene>
<feature type="domain" description="ATLF-like" evidence="3">
    <location>
        <begin position="1"/>
        <end position="173"/>
    </location>
</feature>
<accession>A0A3B0M8R5</accession>